<protein>
    <recommendedName>
        <fullName evidence="7">Acyl-CoA:diacylglycerol acyltransferase</fullName>
        <ecNumber evidence="4">2.3.1.122</ecNumber>
        <ecNumber evidence="5">2.3.1.20</ecNumber>
    </recommendedName>
</protein>
<comment type="similarity">
    <text evidence="3">Belongs to the mycobacterial A85 antigen family.</text>
</comment>
<dbReference type="InterPro" id="IPR029058">
    <property type="entry name" value="AB_hydrolase_fold"/>
</dbReference>
<dbReference type="EMBL" id="JACSQK010000003">
    <property type="protein sequence ID" value="MBD7960242.1"/>
    <property type="molecule type" value="Genomic_DNA"/>
</dbReference>
<feature type="region of interest" description="Disordered" evidence="9">
    <location>
        <begin position="268"/>
        <end position="297"/>
    </location>
</feature>
<evidence type="ECO:0000313" key="10">
    <source>
        <dbReference type="EMBL" id="MBD7960242.1"/>
    </source>
</evidence>
<evidence type="ECO:0000256" key="5">
    <source>
        <dbReference type="ARBA" id="ARBA00013244"/>
    </source>
</evidence>
<accession>A0ABR8S9U0</accession>
<dbReference type="GO" id="GO:0016787">
    <property type="term" value="F:hydrolase activity"/>
    <property type="evidence" value="ECO:0007669"/>
    <property type="project" value="UniProtKB-KW"/>
</dbReference>
<dbReference type="Pfam" id="PF00756">
    <property type="entry name" value="Esterase"/>
    <property type="match status" value="1"/>
</dbReference>
<dbReference type="EC" id="2.3.1.122" evidence="4"/>
<dbReference type="InterPro" id="IPR006311">
    <property type="entry name" value="TAT_signal"/>
</dbReference>
<gene>
    <name evidence="10" type="ORF">H9646_07080</name>
</gene>
<dbReference type="SUPFAM" id="SSF53474">
    <property type="entry name" value="alpha/beta-Hydrolases"/>
    <property type="match status" value="1"/>
</dbReference>
<evidence type="ECO:0000256" key="4">
    <source>
        <dbReference type="ARBA" id="ARBA00012820"/>
    </source>
</evidence>
<keyword evidence="11" id="KW-1185">Reference proteome</keyword>
<comment type="catalytic activity">
    <reaction evidence="1">
        <text>2 alpha,alpha'-trehalose 6-mycolate = alpha,alpha'-trehalose 6,6'-bismycolate + alpha,alpha-trehalose</text>
        <dbReference type="Rhea" id="RHEA:23472"/>
        <dbReference type="ChEBI" id="CHEBI:16551"/>
        <dbReference type="ChEBI" id="CHEBI:18195"/>
        <dbReference type="ChEBI" id="CHEBI:18234"/>
        <dbReference type="EC" id="2.3.1.122"/>
    </reaction>
</comment>
<evidence type="ECO:0000256" key="2">
    <source>
        <dbReference type="ARBA" id="ARBA00005622"/>
    </source>
</evidence>
<feature type="compositionally biased region" description="Basic and acidic residues" evidence="9">
    <location>
        <begin position="272"/>
        <end position="289"/>
    </location>
</feature>
<comment type="catalytic activity">
    <reaction evidence="8">
        <text>an acyl-CoA + a 1,2-diacyl-sn-glycerol = a triacyl-sn-glycerol + CoA</text>
        <dbReference type="Rhea" id="RHEA:10868"/>
        <dbReference type="ChEBI" id="CHEBI:17815"/>
        <dbReference type="ChEBI" id="CHEBI:57287"/>
        <dbReference type="ChEBI" id="CHEBI:58342"/>
        <dbReference type="ChEBI" id="CHEBI:64615"/>
        <dbReference type="EC" id="2.3.1.20"/>
    </reaction>
</comment>
<evidence type="ECO:0000256" key="9">
    <source>
        <dbReference type="SAM" id="MobiDB-lite"/>
    </source>
</evidence>
<dbReference type="PANTHER" id="PTHR40841">
    <property type="entry name" value="SIDEROPHORE TRIACETYLFUSARININE C ESTERASE"/>
    <property type="match status" value="1"/>
</dbReference>
<proteinExistence type="inferred from homology"/>
<dbReference type="InterPro" id="IPR052558">
    <property type="entry name" value="Siderophore_Hydrolase_D"/>
</dbReference>
<evidence type="ECO:0000256" key="8">
    <source>
        <dbReference type="ARBA" id="ARBA00048109"/>
    </source>
</evidence>
<evidence type="ECO:0000256" key="7">
    <source>
        <dbReference type="ARBA" id="ARBA00032572"/>
    </source>
</evidence>
<organism evidence="10 11">
    <name type="scientific">Comamonas avium</name>
    <dbReference type="NCBI Taxonomy" id="2762231"/>
    <lineage>
        <taxon>Bacteria</taxon>
        <taxon>Pseudomonadati</taxon>
        <taxon>Pseudomonadota</taxon>
        <taxon>Betaproteobacteria</taxon>
        <taxon>Burkholderiales</taxon>
        <taxon>Comamonadaceae</taxon>
        <taxon>Comamonas</taxon>
    </lineage>
</organism>
<dbReference type="RefSeq" id="WP_191722640.1">
    <property type="nucleotide sequence ID" value="NZ_JACSQK010000003.1"/>
</dbReference>
<comment type="caution">
    <text evidence="10">The sequence shown here is derived from an EMBL/GenBank/DDBJ whole genome shotgun (WGS) entry which is preliminary data.</text>
</comment>
<dbReference type="InterPro" id="IPR000801">
    <property type="entry name" value="Esterase-like"/>
</dbReference>
<reference evidence="10 11" key="1">
    <citation type="submission" date="2020-08" db="EMBL/GenBank/DDBJ databases">
        <title>A Genomic Blueprint of the Chicken Gut Microbiome.</title>
        <authorList>
            <person name="Gilroy R."/>
            <person name="Ravi A."/>
            <person name="Getino M."/>
            <person name="Pursley I."/>
            <person name="Horton D.L."/>
            <person name="Alikhan N.-F."/>
            <person name="Baker D."/>
            <person name="Gharbi K."/>
            <person name="Hall N."/>
            <person name="Watson M."/>
            <person name="Adriaenssens E.M."/>
            <person name="Foster-Nyarko E."/>
            <person name="Jarju S."/>
            <person name="Secka A."/>
            <person name="Antonio M."/>
            <person name="Oren A."/>
            <person name="Chaudhuri R."/>
            <person name="La Ragione R.M."/>
            <person name="Hildebrand F."/>
            <person name="Pallen M.J."/>
        </authorList>
    </citation>
    <scope>NUCLEOTIDE SEQUENCE [LARGE SCALE GENOMIC DNA]</scope>
    <source>
        <strain evidence="10 11">Sa2CVA6</strain>
    </source>
</reference>
<name>A0ABR8S9U0_9BURK</name>
<evidence type="ECO:0000256" key="1">
    <source>
        <dbReference type="ARBA" id="ARBA00000697"/>
    </source>
</evidence>
<keyword evidence="6 10" id="KW-0378">Hydrolase</keyword>
<dbReference type="PROSITE" id="PS51318">
    <property type="entry name" value="TAT"/>
    <property type="match status" value="1"/>
</dbReference>
<dbReference type="Gene3D" id="3.40.50.1820">
    <property type="entry name" value="alpha/beta hydrolase"/>
    <property type="match status" value="1"/>
</dbReference>
<dbReference type="EC" id="2.3.1.20" evidence="5"/>
<comment type="similarity">
    <text evidence="2">Belongs to the esterase D family.</text>
</comment>
<dbReference type="Proteomes" id="UP000634919">
    <property type="component" value="Unassembled WGS sequence"/>
</dbReference>
<evidence type="ECO:0000313" key="11">
    <source>
        <dbReference type="Proteomes" id="UP000634919"/>
    </source>
</evidence>
<sequence length="355" mass="37493">MSASPATPSPDTSRRHWLASALAVPSLSMLGCAAVDSTVAASPAAATPALVQPWPMPGVRYMDLPAPTLPGTSKARQHRVMVYVPQGSAPAGGWPVIYVLDGNLMFPIVAQLVHNRGGRGADMRGHSAVVVGLGHALPPDSDEVHDRAARTYDYTLPYAGVGPDSQGRAQGGADVFLDWIAQQLQPLLQSQLPLSAQQQTLVGHSYGGLLTLHTLFTRTAMFQRYVTASPSLWWGGGIVLEEAVQFMRRYASGQSALPSALNVYVSQGSEEMSARRDPARTPNPEREAAARQAQARAQSHGLTNAASLSAALNQVQGLQCQHNIWPGASHGGTQLYACMQAAQVGVWAAPSQAPG</sequence>
<dbReference type="PANTHER" id="PTHR40841:SF2">
    <property type="entry name" value="SIDEROPHORE-DEGRADING ESTERASE (EUROFUNG)"/>
    <property type="match status" value="1"/>
</dbReference>
<evidence type="ECO:0000256" key="6">
    <source>
        <dbReference type="ARBA" id="ARBA00022801"/>
    </source>
</evidence>
<evidence type="ECO:0000256" key="3">
    <source>
        <dbReference type="ARBA" id="ARBA00005874"/>
    </source>
</evidence>